<dbReference type="GO" id="GO:0016746">
    <property type="term" value="F:acyltransferase activity"/>
    <property type="evidence" value="ECO:0007669"/>
    <property type="project" value="UniProtKB-KW"/>
</dbReference>
<dbReference type="SUPFAM" id="SSF55718">
    <property type="entry name" value="SCP-like"/>
    <property type="match status" value="1"/>
</dbReference>
<protein>
    <submittedName>
        <fullName evidence="3">Enhanced intracellular survival protein Eis</fullName>
        <ecNumber evidence="3">2.3.1.-</ecNumber>
    </submittedName>
</protein>
<sequence length="390" mass="43542">MSEQLSFVSADDALWAQYDQLATRSYGHPVGDITHLRDHANLQVATRAGRVVAGGLGLLVDQFFGGAPVPSACLGAGCVAPEERGDHLAARMTAERLRPLRERGAVISALSTSSTGYARRMGWEAPVPVFAWSVATDDLKRSFTPGDFEIEHGLTPGAQELQRNLARQWNGPVSRPIWWASWKEQKNSLTTYRFAKPGQPTAGLLSLAMKRRERHGMRLVIHDFWATDADTAGAMLAFLGRHNTRAETAEFRRGTLPPYPTLLHNLHRHRPISEAWHPWMLRILNAAEAVRLRGWPKDLDATVPIEIENDNGRTWDRYMFRITGGSAQLHPTTVESQVSLTRRQLAVWYAGGYRTPTSARMAGLRAQSEEALATLIRSTAQFEPWLPDHF</sequence>
<keyword evidence="3" id="KW-0808">Transferase</keyword>
<comment type="caution">
    <text evidence="3">The sequence shown here is derived from an EMBL/GenBank/DDBJ whole genome shotgun (WGS) entry which is preliminary data.</text>
</comment>
<gene>
    <name evidence="3" type="primary">eis</name>
    <name evidence="3" type="ORF">ACH429_11550</name>
</gene>
<dbReference type="PANTHER" id="PTHR37817:SF1">
    <property type="entry name" value="N-ACETYLTRANSFERASE EIS"/>
    <property type="match status" value="1"/>
</dbReference>
<dbReference type="Pfam" id="PF13527">
    <property type="entry name" value="Acetyltransf_9"/>
    <property type="match status" value="1"/>
</dbReference>
<dbReference type="InterPro" id="IPR041380">
    <property type="entry name" value="Acetyltransf_17"/>
</dbReference>
<dbReference type="SUPFAM" id="SSF55729">
    <property type="entry name" value="Acyl-CoA N-acyltransferases (Nat)"/>
    <property type="match status" value="1"/>
</dbReference>
<dbReference type="PANTHER" id="PTHR37817">
    <property type="entry name" value="N-ACETYLTRANSFERASE EIS"/>
    <property type="match status" value="1"/>
</dbReference>
<dbReference type="EC" id="2.3.1.-" evidence="3"/>
<name>A0ABW7UTJ3_9ACTN</name>
<proteinExistence type="predicted"/>
<dbReference type="Gene3D" id="3.40.630.30">
    <property type="match status" value="2"/>
</dbReference>
<feature type="domain" description="Enhanced intracellular survival protein" evidence="1">
    <location>
        <begin position="288"/>
        <end position="387"/>
    </location>
</feature>
<feature type="domain" description="Eis-like acetyltransferase" evidence="2">
    <location>
        <begin position="171"/>
        <end position="283"/>
    </location>
</feature>
<organism evidence="3 4">
    <name type="scientific">Streptomyces pathocidini</name>
    <dbReference type="NCBI Taxonomy" id="1650571"/>
    <lineage>
        <taxon>Bacteria</taxon>
        <taxon>Bacillati</taxon>
        <taxon>Actinomycetota</taxon>
        <taxon>Actinomycetes</taxon>
        <taxon>Kitasatosporales</taxon>
        <taxon>Streptomycetaceae</taxon>
        <taxon>Streptomyces</taxon>
    </lineage>
</organism>
<dbReference type="Pfam" id="PF17668">
    <property type="entry name" value="Acetyltransf_17"/>
    <property type="match status" value="1"/>
</dbReference>
<evidence type="ECO:0000259" key="2">
    <source>
        <dbReference type="Pfam" id="PF17668"/>
    </source>
</evidence>
<dbReference type="Proteomes" id="UP001611548">
    <property type="component" value="Unassembled WGS sequence"/>
</dbReference>
<dbReference type="InterPro" id="IPR051554">
    <property type="entry name" value="Acetyltransferase_Eis"/>
</dbReference>
<accession>A0ABW7UTJ3</accession>
<dbReference type="RefSeq" id="WP_398718269.1">
    <property type="nucleotide sequence ID" value="NZ_JBIRWE010000004.1"/>
</dbReference>
<dbReference type="InterPro" id="IPR016181">
    <property type="entry name" value="Acyl_CoA_acyltransferase"/>
</dbReference>
<dbReference type="Pfam" id="PF13530">
    <property type="entry name" value="SCP2_2"/>
    <property type="match status" value="1"/>
</dbReference>
<keyword evidence="3" id="KW-0012">Acyltransferase</keyword>
<reference evidence="3 4" key="1">
    <citation type="submission" date="2024-10" db="EMBL/GenBank/DDBJ databases">
        <title>The Natural Products Discovery Center: Release of the First 8490 Sequenced Strains for Exploring Actinobacteria Biosynthetic Diversity.</title>
        <authorList>
            <person name="Kalkreuter E."/>
            <person name="Kautsar S.A."/>
            <person name="Yang D."/>
            <person name="Bader C.D."/>
            <person name="Teijaro C.N."/>
            <person name="Fluegel L."/>
            <person name="Davis C.M."/>
            <person name="Simpson J.R."/>
            <person name="Lauterbach L."/>
            <person name="Steele A.D."/>
            <person name="Gui C."/>
            <person name="Meng S."/>
            <person name="Li G."/>
            <person name="Viehrig K."/>
            <person name="Ye F."/>
            <person name="Su P."/>
            <person name="Kiefer A.F."/>
            <person name="Nichols A."/>
            <person name="Cepeda A.J."/>
            <person name="Yan W."/>
            <person name="Fan B."/>
            <person name="Jiang Y."/>
            <person name="Adhikari A."/>
            <person name="Zheng C.-J."/>
            <person name="Schuster L."/>
            <person name="Cowan T.M."/>
            <person name="Smanski M.J."/>
            <person name="Chevrette M.G."/>
            <person name="De Carvalho L.P.S."/>
            <person name="Shen B."/>
        </authorList>
    </citation>
    <scope>NUCLEOTIDE SEQUENCE [LARGE SCALE GENOMIC DNA]</scope>
    <source>
        <strain evidence="3 4">NPDC020327</strain>
    </source>
</reference>
<evidence type="ECO:0000259" key="1">
    <source>
        <dbReference type="Pfam" id="PF13530"/>
    </source>
</evidence>
<dbReference type="EMBL" id="JBIRWE010000004">
    <property type="protein sequence ID" value="MFI1964737.1"/>
    <property type="molecule type" value="Genomic_DNA"/>
</dbReference>
<dbReference type="InterPro" id="IPR036527">
    <property type="entry name" value="SCP2_sterol-bd_dom_sf"/>
</dbReference>
<evidence type="ECO:0000313" key="3">
    <source>
        <dbReference type="EMBL" id="MFI1964737.1"/>
    </source>
</evidence>
<keyword evidence="4" id="KW-1185">Reference proteome</keyword>
<dbReference type="InterPro" id="IPR025559">
    <property type="entry name" value="Eis_dom"/>
</dbReference>
<dbReference type="Gene3D" id="3.30.1050.10">
    <property type="entry name" value="SCP2 sterol-binding domain"/>
    <property type="match status" value="1"/>
</dbReference>
<evidence type="ECO:0000313" key="4">
    <source>
        <dbReference type="Proteomes" id="UP001611548"/>
    </source>
</evidence>